<dbReference type="OrthoDB" id="9809531at2"/>
<feature type="domain" description="AAA+ ATPase" evidence="1">
    <location>
        <begin position="38"/>
        <end position="174"/>
    </location>
</feature>
<dbReference type="InterPro" id="IPR027417">
    <property type="entry name" value="P-loop_NTPase"/>
</dbReference>
<evidence type="ECO:0000259" key="1">
    <source>
        <dbReference type="SMART" id="SM00382"/>
    </source>
</evidence>
<dbReference type="Proteomes" id="UP000184295">
    <property type="component" value="Unassembled WGS sequence"/>
</dbReference>
<accession>A0A1M4TGJ8</accession>
<dbReference type="AlphaFoldDB" id="A0A1M4TGJ8"/>
<gene>
    <name evidence="2" type="ORF">SAMN02745225_00605</name>
</gene>
<dbReference type="InterPro" id="IPR050238">
    <property type="entry name" value="DNA_Rep/Repair_Clamp_Loader"/>
</dbReference>
<dbReference type="Pfam" id="PF13177">
    <property type="entry name" value="DNA_pol3_delta2"/>
    <property type="match status" value="1"/>
</dbReference>
<protein>
    <submittedName>
        <fullName evidence="2">DNA polymerase III, delta subunit</fullName>
    </submittedName>
</protein>
<dbReference type="EMBL" id="FQUL01000005">
    <property type="protein sequence ID" value="SHE43561.1"/>
    <property type="molecule type" value="Genomic_DNA"/>
</dbReference>
<proteinExistence type="predicted"/>
<reference evidence="3" key="1">
    <citation type="submission" date="2016-11" db="EMBL/GenBank/DDBJ databases">
        <authorList>
            <person name="Varghese N."/>
            <person name="Submissions S."/>
        </authorList>
    </citation>
    <scope>NUCLEOTIDE SEQUENCE [LARGE SCALE GENOMIC DNA]</scope>
    <source>
        <strain evidence="3">DSM 19514</strain>
    </source>
</reference>
<dbReference type="Gene3D" id="3.40.50.300">
    <property type="entry name" value="P-loop containing nucleotide triphosphate hydrolases"/>
    <property type="match status" value="1"/>
</dbReference>
<dbReference type="SMART" id="SM00382">
    <property type="entry name" value="AAA"/>
    <property type="match status" value="1"/>
</dbReference>
<dbReference type="RefSeq" id="WP_072788621.1">
    <property type="nucleotide sequence ID" value="NZ_FQUL01000005.1"/>
</dbReference>
<dbReference type="SUPFAM" id="SSF52540">
    <property type="entry name" value="P-loop containing nucleoside triphosphate hydrolases"/>
    <property type="match status" value="1"/>
</dbReference>
<dbReference type="STRING" id="1121881.SAMN02745225_00605"/>
<dbReference type="GO" id="GO:0006261">
    <property type="term" value="P:DNA-templated DNA replication"/>
    <property type="evidence" value="ECO:0007669"/>
    <property type="project" value="TreeGrafter"/>
</dbReference>
<evidence type="ECO:0000313" key="3">
    <source>
        <dbReference type="Proteomes" id="UP000184295"/>
    </source>
</evidence>
<sequence length="327" mass="36063">MNPQSTDFESNQGKDPDHYLFVGRSYLRDRLHRFAETLSNTYMFFGPPGSGKLELALHLATMVLCPYGGCGRCGTCISISRGEHLDLTILRRSGNFIEIDDVRSVLRDAVQTPNYGGNRLVIIPEIHLAQRSGPTLLKTIEEPPSKTIFIFTAEAIEGEILPIASRCIQIEVPRLSDAAIKSYLMTLGTLDDQTETIVEASIGRLDFAKSLSQNPAMVDYLNQWLAVVESTPHTPTALSELASILTEAPPLSSESETKSQGRKKRDELDLVLMGINYLARQLSKANLRTTFDRQEALDALSRAARSLQLNVSVALAVREAVFSIALL</sequence>
<organism evidence="2 3">
    <name type="scientific">Ferrithrix thermotolerans DSM 19514</name>
    <dbReference type="NCBI Taxonomy" id="1121881"/>
    <lineage>
        <taxon>Bacteria</taxon>
        <taxon>Bacillati</taxon>
        <taxon>Actinomycetota</taxon>
        <taxon>Acidimicrobiia</taxon>
        <taxon>Acidimicrobiales</taxon>
        <taxon>Acidimicrobiaceae</taxon>
        <taxon>Ferrithrix</taxon>
    </lineage>
</organism>
<dbReference type="InterPro" id="IPR003593">
    <property type="entry name" value="AAA+_ATPase"/>
</dbReference>
<dbReference type="PANTHER" id="PTHR11669">
    <property type="entry name" value="REPLICATION FACTOR C / DNA POLYMERASE III GAMMA-TAU SUBUNIT"/>
    <property type="match status" value="1"/>
</dbReference>
<evidence type="ECO:0000313" key="2">
    <source>
        <dbReference type="EMBL" id="SHE43561.1"/>
    </source>
</evidence>
<keyword evidence="3" id="KW-1185">Reference proteome</keyword>
<name>A0A1M4TGJ8_9ACTN</name>
<dbReference type="PANTHER" id="PTHR11669:SF8">
    <property type="entry name" value="DNA POLYMERASE III SUBUNIT DELTA"/>
    <property type="match status" value="1"/>
</dbReference>